<protein>
    <recommendedName>
        <fullName evidence="3">DUF1398 domain-containing protein</fullName>
    </recommendedName>
</protein>
<evidence type="ECO:0000313" key="2">
    <source>
        <dbReference type="Proteomes" id="UP001501266"/>
    </source>
</evidence>
<dbReference type="RefSeq" id="WP_343919512.1">
    <property type="nucleotide sequence ID" value="NZ_BAAAKK010000005.1"/>
</dbReference>
<sequence length="145" mass="15996">MTPHGEITTFTDALGSAMSDEPALRAFAAVDLPTSRSDYDLGDSHRTYLKAEDKGVEFVFEDGLLRTVFIATVDSPIRAAYPRPDALIDGLSGTASRAEVLARFCEPEWTSDEADRFQWAAACYARIAYEDGRVVKISVMREVPQ</sequence>
<name>A0ABN1YWS2_9MICO</name>
<proteinExistence type="predicted"/>
<accession>A0ABN1YWS2</accession>
<dbReference type="Proteomes" id="UP001501266">
    <property type="component" value="Unassembled WGS sequence"/>
</dbReference>
<keyword evidence="2" id="KW-1185">Reference proteome</keyword>
<evidence type="ECO:0000313" key="1">
    <source>
        <dbReference type="EMBL" id="GAA1423416.1"/>
    </source>
</evidence>
<evidence type="ECO:0008006" key="3">
    <source>
        <dbReference type="Google" id="ProtNLM"/>
    </source>
</evidence>
<dbReference type="EMBL" id="BAAAKK010000005">
    <property type="protein sequence ID" value="GAA1423416.1"/>
    <property type="molecule type" value="Genomic_DNA"/>
</dbReference>
<comment type="caution">
    <text evidence="1">The sequence shown here is derived from an EMBL/GenBank/DDBJ whole genome shotgun (WGS) entry which is preliminary data.</text>
</comment>
<gene>
    <name evidence="1" type="ORF">GCM10009640_17550</name>
</gene>
<reference evidence="1 2" key="1">
    <citation type="journal article" date="2019" name="Int. J. Syst. Evol. Microbiol.">
        <title>The Global Catalogue of Microorganisms (GCM) 10K type strain sequencing project: providing services to taxonomists for standard genome sequencing and annotation.</title>
        <authorList>
            <consortium name="The Broad Institute Genomics Platform"/>
            <consortium name="The Broad Institute Genome Sequencing Center for Infectious Disease"/>
            <person name="Wu L."/>
            <person name="Ma J."/>
        </authorList>
    </citation>
    <scope>NUCLEOTIDE SEQUENCE [LARGE SCALE GENOMIC DNA]</scope>
    <source>
        <strain evidence="1 2">JCM 12398</strain>
    </source>
</reference>
<organism evidence="1 2">
    <name type="scientific">Agrococcus citreus</name>
    <dbReference type="NCBI Taxonomy" id="84643"/>
    <lineage>
        <taxon>Bacteria</taxon>
        <taxon>Bacillati</taxon>
        <taxon>Actinomycetota</taxon>
        <taxon>Actinomycetes</taxon>
        <taxon>Micrococcales</taxon>
        <taxon>Microbacteriaceae</taxon>
        <taxon>Agrococcus</taxon>
    </lineage>
</organism>